<evidence type="ECO:0000313" key="3">
    <source>
        <dbReference type="Proteomes" id="UP000259864"/>
    </source>
</evidence>
<dbReference type="KEGG" id="mala:NCTC10135_00864"/>
<name>A0A3B0P200_9BACT</name>
<reference evidence="3" key="1">
    <citation type="submission" date="2018-06" db="EMBL/GenBank/DDBJ databases">
        <authorList>
            <consortium name="Pathogen Informatics"/>
        </authorList>
    </citation>
    <scope>NUCLEOTIDE SEQUENCE [LARGE SCALE GENOMIC DNA]</scope>
    <source>
        <strain evidence="3">NCTC10135</strain>
    </source>
</reference>
<proteinExistence type="predicted"/>
<dbReference type="InterPro" id="IPR003156">
    <property type="entry name" value="DHHA1_dom"/>
</dbReference>
<dbReference type="Gene3D" id="3.10.310.30">
    <property type="match status" value="1"/>
</dbReference>
<dbReference type="InterPro" id="IPR051319">
    <property type="entry name" value="Oligoribo/pAp-PDE_c-di-AMP_PDE"/>
</dbReference>
<dbReference type="Pfam" id="PF02272">
    <property type="entry name" value="DHHA1"/>
    <property type="match status" value="1"/>
</dbReference>
<gene>
    <name evidence="2" type="ORF">NCTC10135_00864</name>
</gene>
<dbReference type="InterPro" id="IPR038763">
    <property type="entry name" value="DHH_sf"/>
</dbReference>
<protein>
    <submittedName>
        <fullName evidence="2">Putative bifunctional signaling protein/50S ribosomal protein L9</fullName>
    </submittedName>
</protein>
<dbReference type="GO" id="GO:0003676">
    <property type="term" value="F:nucleic acid binding"/>
    <property type="evidence" value="ECO:0007669"/>
    <property type="project" value="InterPro"/>
</dbReference>
<dbReference type="PANTHER" id="PTHR47618:SF2">
    <property type="entry name" value="CYCLIC-DI-AMP PHOSPHODIESTERASE GDPP"/>
    <property type="match status" value="1"/>
</dbReference>
<dbReference type="SUPFAM" id="SSF64182">
    <property type="entry name" value="DHH phosphoesterases"/>
    <property type="match status" value="1"/>
</dbReference>
<dbReference type="GO" id="GO:0005840">
    <property type="term" value="C:ribosome"/>
    <property type="evidence" value="ECO:0007669"/>
    <property type="project" value="UniProtKB-KW"/>
</dbReference>
<keyword evidence="2" id="KW-0687">Ribonucleoprotein</keyword>
<dbReference type="EMBL" id="LS991949">
    <property type="protein sequence ID" value="SYV90340.1"/>
    <property type="molecule type" value="Genomic_DNA"/>
</dbReference>
<feature type="domain" description="DHHA1" evidence="1">
    <location>
        <begin position="12"/>
        <end position="96"/>
    </location>
</feature>
<sequence>MAEIKPGYFLAYKDIFVSPDVISIAAEEILRVSGRKAAFVIGGLIGTKKYKMSARGIDTNVQLIAEEVNGGGHFGTAAAESDEKLEVFVDNLIQAIVSVKNESNNN</sequence>
<dbReference type="AlphaFoldDB" id="A0A3B0P200"/>
<organism evidence="2 3">
    <name type="scientific">Metamycoplasma alkalescens</name>
    <dbReference type="NCBI Taxonomy" id="45363"/>
    <lineage>
        <taxon>Bacteria</taxon>
        <taxon>Bacillati</taxon>
        <taxon>Mycoplasmatota</taxon>
        <taxon>Mycoplasmoidales</taxon>
        <taxon>Metamycoplasmataceae</taxon>
        <taxon>Metamycoplasma</taxon>
    </lineage>
</organism>
<dbReference type="PANTHER" id="PTHR47618">
    <property type="entry name" value="BIFUNCTIONAL OLIGORIBONUCLEASE AND PAP PHOSPHATASE NRNA"/>
    <property type="match status" value="1"/>
</dbReference>
<evidence type="ECO:0000313" key="2">
    <source>
        <dbReference type="EMBL" id="SYV90340.1"/>
    </source>
</evidence>
<accession>A0A3B0P200</accession>
<dbReference type="Proteomes" id="UP000259864">
    <property type="component" value="Chromosome 1"/>
</dbReference>
<evidence type="ECO:0000259" key="1">
    <source>
        <dbReference type="Pfam" id="PF02272"/>
    </source>
</evidence>
<keyword evidence="2" id="KW-0689">Ribosomal protein</keyword>